<evidence type="ECO:0000256" key="12">
    <source>
        <dbReference type="SAM" id="MobiDB-lite"/>
    </source>
</evidence>
<protein>
    <recommendedName>
        <fullName evidence="4">ribonuclease P</fullName>
        <ecNumber evidence="4">3.1.26.5</ecNumber>
    </recommendedName>
</protein>
<feature type="domain" description="PRORP" evidence="13">
    <location>
        <begin position="158"/>
        <end position="259"/>
    </location>
</feature>
<evidence type="ECO:0000313" key="15">
    <source>
        <dbReference type="EMBL" id="KRH60266.1"/>
    </source>
</evidence>
<dbReference type="EMBL" id="CM000838">
    <property type="protein sequence ID" value="KRH60266.1"/>
    <property type="molecule type" value="Genomic_DNA"/>
</dbReference>
<feature type="compositionally biased region" description="Polar residues" evidence="12">
    <location>
        <begin position="308"/>
        <end position="323"/>
    </location>
</feature>
<dbReference type="SMR" id="I1K5V8"/>
<keyword evidence="11" id="KW-0460">Magnesium</keyword>
<reference evidence="16" key="2">
    <citation type="submission" date="2018-02" db="UniProtKB">
        <authorList>
            <consortium name="EnsemblPlants"/>
        </authorList>
    </citation>
    <scope>IDENTIFICATION</scope>
    <source>
        <strain evidence="16">Williams 82</strain>
    </source>
</reference>
<dbReference type="InterPro" id="IPR033443">
    <property type="entry name" value="PROP1-like_PPR_dom"/>
</dbReference>
<dbReference type="PANTHER" id="PTHR13547">
    <property type="match status" value="1"/>
</dbReference>
<comment type="similarity">
    <text evidence="3">Belongs to the PPR family. P subfamily.</text>
</comment>
<evidence type="ECO:0000256" key="5">
    <source>
        <dbReference type="ARBA" id="ARBA00022694"/>
    </source>
</evidence>
<keyword evidence="8" id="KW-0677">Repeat</keyword>
<evidence type="ECO:0000256" key="6">
    <source>
        <dbReference type="ARBA" id="ARBA00022722"/>
    </source>
</evidence>
<keyword evidence="5" id="KW-0819">tRNA processing</keyword>
<dbReference type="Gramene" id="KRH60266">
    <property type="protein sequence ID" value="KRH60266"/>
    <property type="gene ID" value="GLYMA_05G230100"/>
</dbReference>
<evidence type="ECO:0000313" key="16">
    <source>
        <dbReference type="EnsemblPlants" id="KRH60266"/>
    </source>
</evidence>
<evidence type="ECO:0000256" key="9">
    <source>
        <dbReference type="ARBA" id="ARBA00022801"/>
    </source>
</evidence>
<name>I1K5V8_SOYBN</name>
<proteinExistence type="inferred from homology"/>
<feature type="domain" description="PROP1-like PPR" evidence="14">
    <location>
        <begin position="1"/>
        <end position="44"/>
    </location>
</feature>
<dbReference type="AlphaFoldDB" id="I1K5V8"/>
<dbReference type="EnsemblPlants" id="KRH60266">
    <property type="protein sequence ID" value="KRH60266"/>
    <property type="gene ID" value="GLYMA_05G230100"/>
</dbReference>
<evidence type="ECO:0000256" key="10">
    <source>
        <dbReference type="ARBA" id="ARBA00022833"/>
    </source>
</evidence>
<dbReference type="GO" id="GO:0004526">
    <property type="term" value="F:ribonuclease P activity"/>
    <property type="evidence" value="ECO:0000318"/>
    <property type="project" value="GO_Central"/>
</dbReference>
<evidence type="ECO:0000256" key="3">
    <source>
        <dbReference type="ARBA" id="ARBA00007626"/>
    </source>
</evidence>
<dbReference type="eggNOG" id="KOG1347">
    <property type="taxonomic scope" value="Eukaryota"/>
</dbReference>
<sequence>MCSKRGDVMGALSLYDSAISEGVKLGQHHYTLLLFLCSSAAVGVVRPAKSGSGARTLNALVSSNENKQASRVGKRKWDKRLIMEATENNGGGRHGQGWLGKGKWEVVHTTIGNDGLCKCCGVQLTTIDLDPVETQNFANLVASLAVMREKGSNFQKFQKFPLIILHNKRSKGDKMDEPINRSLIDKWNNADALYATPSGSNDNWYWLYAAIKFRCLLVTNDEMRDHLFQLLGNDFFPKWKERHQAVLMLESLSSKFKVRFSFSDTELNYEPERRWLCITRAKLDVLSKDSSTSIDSKPLQKGECARSATRNASAKESQRQNLVNHKEKKETPQELSKNVDIFLESLSSGKNNSILSDIEAAELIGDCTIDFQI</sequence>
<evidence type="ECO:0000256" key="8">
    <source>
        <dbReference type="ARBA" id="ARBA00022737"/>
    </source>
</evidence>
<dbReference type="PaxDb" id="3847-GLYMA05G35530.1"/>
<comment type="catalytic activity">
    <reaction evidence="1">
        <text>Endonucleolytic cleavage of RNA, removing 5'-extranucleotides from tRNA precursor.</text>
        <dbReference type="EC" id="3.1.26.5"/>
    </reaction>
</comment>
<evidence type="ECO:0000259" key="14">
    <source>
        <dbReference type="Pfam" id="PF17177"/>
    </source>
</evidence>
<dbReference type="InterPro" id="IPR011990">
    <property type="entry name" value="TPR-like_helical_dom_sf"/>
</dbReference>
<keyword evidence="6" id="KW-0540">Nuclease</keyword>
<evidence type="ECO:0000256" key="2">
    <source>
        <dbReference type="ARBA" id="ARBA00001946"/>
    </source>
</evidence>
<keyword evidence="9" id="KW-0378">Hydrolase</keyword>
<evidence type="ECO:0000256" key="4">
    <source>
        <dbReference type="ARBA" id="ARBA00012179"/>
    </source>
</evidence>
<dbReference type="Gene3D" id="3.40.50.11980">
    <property type="match status" value="1"/>
</dbReference>
<dbReference type="Pfam" id="PF17177">
    <property type="entry name" value="PPR_long"/>
    <property type="match status" value="1"/>
</dbReference>
<keyword evidence="10" id="KW-0862">Zinc</keyword>
<dbReference type="InterPro" id="IPR031595">
    <property type="entry name" value="PRORP_C"/>
</dbReference>
<dbReference type="Gene3D" id="1.25.40.10">
    <property type="entry name" value="Tetratricopeptide repeat domain"/>
    <property type="match status" value="2"/>
</dbReference>
<dbReference type="Pfam" id="PF16953">
    <property type="entry name" value="PRORP"/>
    <property type="match status" value="1"/>
</dbReference>
<comment type="cofactor">
    <cofactor evidence="2">
        <name>Mg(2+)</name>
        <dbReference type="ChEBI" id="CHEBI:18420"/>
    </cofactor>
</comment>
<evidence type="ECO:0000256" key="7">
    <source>
        <dbReference type="ARBA" id="ARBA00022723"/>
    </source>
</evidence>
<dbReference type="STRING" id="3847.I1K5V8"/>
<gene>
    <name evidence="15" type="ORF">GLYMA_05G230100</name>
</gene>
<dbReference type="GO" id="GO:0001682">
    <property type="term" value="P:tRNA 5'-leader removal"/>
    <property type="evidence" value="ECO:0000318"/>
    <property type="project" value="GO_Central"/>
</dbReference>
<dbReference type="HOGENOM" id="CLU_742725_0_0_1"/>
<accession>I1K5V8</accession>
<evidence type="ECO:0000313" key="17">
    <source>
        <dbReference type="Proteomes" id="UP000008827"/>
    </source>
</evidence>
<feature type="region of interest" description="Disordered" evidence="12">
    <location>
        <begin position="305"/>
        <end position="332"/>
    </location>
</feature>
<evidence type="ECO:0000256" key="11">
    <source>
        <dbReference type="ARBA" id="ARBA00022842"/>
    </source>
</evidence>
<reference evidence="15" key="3">
    <citation type="submission" date="2018-07" db="EMBL/GenBank/DDBJ databases">
        <title>WGS assembly of Glycine max.</title>
        <authorList>
            <person name="Schmutz J."/>
            <person name="Cannon S."/>
            <person name="Schlueter J."/>
            <person name="Ma J."/>
            <person name="Mitros T."/>
            <person name="Nelson W."/>
            <person name="Hyten D."/>
            <person name="Song Q."/>
            <person name="Thelen J."/>
            <person name="Cheng J."/>
            <person name="Xu D."/>
            <person name="Hellsten U."/>
            <person name="May G."/>
            <person name="Yu Y."/>
            <person name="Sakurai T."/>
            <person name="Umezawa T."/>
            <person name="Bhattacharyya M."/>
            <person name="Sandhu D."/>
            <person name="Valliyodan B."/>
            <person name="Lindquist E."/>
            <person name="Peto M."/>
            <person name="Grant D."/>
            <person name="Shu S."/>
            <person name="Goodstein D."/>
            <person name="Barry K."/>
            <person name="Futrell-Griggs M."/>
            <person name="Abernathy B."/>
            <person name="Du J."/>
            <person name="Tian Z."/>
            <person name="Zhu L."/>
            <person name="Gill N."/>
            <person name="Joshi T."/>
            <person name="Libault M."/>
            <person name="Sethuraman A."/>
            <person name="Zhang X."/>
            <person name="Shinozaki K."/>
            <person name="Nguyen H."/>
            <person name="Wing R."/>
            <person name="Cregan P."/>
            <person name="Specht J."/>
            <person name="Grimwood J."/>
            <person name="Rokhsar D."/>
            <person name="Stacey G."/>
            <person name="Shoemaker R."/>
            <person name="Jackson S."/>
        </authorList>
    </citation>
    <scope>NUCLEOTIDE SEQUENCE</scope>
    <source>
        <tissue evidence="15">Callus</tissue>
    </source>
</reference>
<dbReference type="GO" id="GO:0046872">
    <property type="term" value="F:metal ion binding"/>
    <property type="evidence" value="ECO:0007669"/>
    <property type="project" value="UniProtKB-KW"/>
</dbReference>
<evidence type="ECO:0000256" key="1">
    <source>
        <dbReference type="ARBA" id="ARBA00000928"/>
    </source>
</evidence>
<dbReference type="EC" id="3.1.26.5" evidence="4"/>
<dbReference type="Proteomes" id="UP000008827">
    <property type="component" value="Chromosome 5"/>
</dbReference>
<organism evidence="16">
    <name type="scientific">Glycine max</name>
    <name type="common">Soybean</name>
    <name type="synonym">Glycine hispida</name>
    <dbReference type="NCBI Taxonomy" id="3847"/>
    <lineage>
        <taxon>Eukaryota</taxon>
        <taxon>Viridiplantae</taxon>
        <taxon>Streptophyta</taxon>
        <taxon>Embryophyta</taxon>
        <taxon>Tracheophyta</taxon>
        <taxon>Spermatophyta</taxon>
        <taxon>Magnoliopsida</taxon>
        <taxon>eudicotyledons</taxon>
        <taxon>Gunneridae</taxon>
        <taxon>Pentapetalae</taxon>
        <taxon>rosids</taxon>
        <taxon>fabids</taxon>
        <taxon>Fabales</taxon>
        <taxon>Fabaceae</taxon>
        <taxon>Papilionoideae</taxon>
        <taxon>50 kb inversion clade</taxon>
        <taxon>NPAAA clade</taxon>
        <taxon>indigoferoid/millettioid clade</taxon>
        <taxon>Phaseoleae</taxon>
        <taxon>Glycine</taxon>
        <taxon>Glycine subgen. Soja</taxon>
    </lineage>
</organism>
<keyword evidence="17" id="KW-1185">Reference proteome</keyword>
<dbReference type="InParanoid" id="I1K5V8"/>
<dbReference type="PANTHER" id="PTHR13547:SF7">
    <property type="entry name" value="RIBONUCLEASE P"/>
    <property type="match status" value="1"/>
</dbReference>
<keyword evidence="7" id="KW-0479">Metal-binding</keyword>
<reference evidence="15 16" key="1">
    <citation type="journal article" date="2010" name="Nature">
        <title>Genome sequence of the palaeopolyploid soybean.</title>
        <authorList>
            <person name="Schmutz J."/>
            <person name="Cannon S.B."/>
            <person name="Schlueter J."/>
            <person name="Ma J."/>
            <person name="Mitros T."/>
            <person name="Nelson W."/>
            <person name="Hyten D.L."/>
            <person name="Song Q."/>
            <person name="Thelen J.J."/>
            <person name="Cheng J."/>
            <person name="Xu D."/>
            <person name="Hellsten U."/>
            <person name="May G.D."/>
            <person name="Yu Y."/>
            <person name="Sakurai T."/>
            <person name="Umezawa T."/>
            <person name="Bhattacharyya M.K."/>
            <person name="Sandhu D."/>
            <person name="Valliyodan B."/>
            <person name="Lindquist E."/>
            <person name="Peto M."/>
            <person name="Grant D."/>
            <person name="Shu S."/>
            <person name="Goodstein D."/>
            <person name="Barry K."/>
            <person name="Futrell-Griggs M."/>
            <person name="Abernathy B."/>
            <person name="Du J."/>
            <person name="Tian Z."/>
            <person name="Zhu L."/>
            <person name="Gill N."/>
            <person name="Joshi T."/>
            <person name="Libault M."/>
            <person name="Sethuraman A."/>
            <person name="Zhang X.-C."/>
            <person name="Shinozaki K."/>
            <person name="Nguyen H.T."/>
            <person name="Wing R.A."/>
            <person name="Cregan P."/>
            <person name="Specht J."/>
            <person name="Grimwood J."/>
            <person name="Rokhsar D."/>
            <person name="Stacey G."/>
            <person name="Shoemaker R.C."/>
            <person name="Jackson S.A."/>
        </authorList>
    </citation>
    <scope>NUCLEOTIDE SEQUENCE [LARGE SCALE GENOMIC DNA]</scope>
    <source>
        <strain evidence="16">cv. Williams 82</strain>
        <tissue evidence="15">Callus</tissue>
    </source>
</reference>
<evidence type="ECO:0000259" key="13">
    <source>
        <dbReference type="Pfam" id="PF16953"/>
    </source>
</evidence>